<dbReference type="Proteomes" id="UP000197619">
    <property type="component" value="Unassembled WGS sequence"/>
</dbReference>
<organism evidence="1 2">
    <name type="scientific">Lonchura striata</name>
    <name type="common">white-rumped munia</name>
    <dbReference type="NCBI Taxonomy" id="40157"/>
    <lineage>
        <taxon>Eukaryota</taxon>
        <taxon>Metazoa</taxon>
        <taxon>Chordata</taxon>
        <taxon>Craniata</taxon>
        <taxon>Vertebrata</taxon>
        <taxon>Euteleostomi</taxon>
        <taxon>Archelosauria</taxon>
        <taxon>Archosauria</taxon>
        <taxon>Dinosauria</taxon>
        <taxon>Saurischia</taxon>
        <taxon>Theropoda</taxon>
        <taxon>Coelurosauria</taxon>
        <taxon>Aves</taxon>
        <taxon>Neognathae</taxon>
        <taxon>Neoaves</taxon>
        <taxon>Telluraves</taxon>
        <taxon>Australaves</taxon>
        <taxon>Passeriformes</taxon>
        <taxon>Passeroidea</taxon>
        <taxon>Estrildidae</taxon>
        <taxon>Estrildinae</taxon>
        <taxon>Lonchura</taxon>
    </lineage>
</organism>
<comment type="caution">
    <text evidence="1">The sequence shown here is derived from an EMBL/GenBank/DDBJ whole genome shotgun (WGS) entry which is preliminary data.</text>
</comment>
<proteinExistence type="predicted"/>
<protein>
    <submittedName>
        <fullName evidence="1">Uncharacterized protein</fullName>
    </submittedName>
</protein>
<accession>A0A218UD40</accession>
<evidence type="ECO:0000313" key="2">
    <source>
        <dbReference type="Proteomes" id="UP000197619"/>
    </source>
</evidence>
<dbReference type="EMBL" id="MUZQ01000418">
    <property type="protein sequence ID" value="OWK51625.1"/>
    <property type="molecule type" value="Genomic_DNA"/>
</dbReference>
<keyword evidence="2" id="KW-1185">Reference proteome</keyword>
<gene>
    <name evidence="1" type="ORF">RLOC_00007506</name>
</gene>
<sequence>MKNSVAPVMDLFA</sequence>
<evidence type="ECO:0000313" key="1">
    <source>
        <dbReference type="EMBL" id="OWK51625.1"/>
    </source>
</evidence>
<reference evidence="1 2" key="1">
    <citation type="submission" date="2017-05" db="EMBL/GenBank/DDBJ databases">
        <title>Genome of assembly of the Bengalese finch, Lonchura striata domestica.</title>
        <authorList>
            <person name="Colquitt B.M."/>
            <person name="Brainard M.S."/>
        </authorList>
    </citation>
    <scope>NUCLEOTIDE SEQUENCE [LARGE SCALE GENOMIC DNA]</scope>
    <source>
        <strain evidence="1">White83orange57</strain>
    </source>
</reference>
<name>A0A218UD40_9PASE</name>